<name>E3V0H7_IXOSC</name>
<accession>E3V0H7</accession>
<feature type="chain" id="PRO_5003182374" evidence="2">
    <location>
        <begin position="22"/>
        <end position="303"/>
    </location>
</feature>
<dbReference type="VEuPathDB" id="VectorBase:ISCW019826"/>
<evidence type="ECO:0000256" key="2">
    <source>
        <dbReference type="SAM" id="SignalP"/>
    </source>
</evidence>
<protein>
    <submittedName>
        <fullName evidence="3">Salivary protein antigen P32</fullName>
    </submittedName>
</protein>
<reference evidence="3" key="1">
    <citation type="submission" date="2010-07" db="EMBL/GenBank/DDBJ databases">
        <title>Identification and characterization of Ixodes scapularis antigens that elicit tick immunity using Yeast Surface Display.</title>
        <authorList>
            <person name="Schuijt T.J."/>
            <person name="Narasimhan S."/>
            <person name="Daffre S."/>
            <person name="DePonte K."/>
            <person name="Hovius J.W.R."/>
            <person name="van't Veer C."/>
            <person name="van der Poll T."/>
            <person name="Bakhtiari K."/>
            <person name="Meijers J.C."/>
            <person name="Boder E.T."/>
            <person name="van Dam A.P."/>
            <person name="Fikrig E."/>
        </authorList>
    </citation>
    <scope>NUCLEOTIDE SEQUENCE</scope>
</reference>
<dbReference type="VEuPathDB" id="VectorBase:ISCW019825"/>
<evidence type="ECO:0000256" key="1">
    <source>
        <dbReference type="SAM" id="MobiDB-lite"/>
    </source>
</evidence>
<feature type="region of interest" description="Disordered" evidence="1">
    <location>
        <begin position="216"/>
        <end position="303"/>
    </location>
</feature>
<organism evidence="3">
    <name type="scientific">Ixodes scapularis</name>
    <name type="common">Black-legged tick</name>
    <name type="synonym">Deer tick</name>
    <dbReference type="NCBI Taxonomy" id="6945"/>
    <lineage>
        <taxon>Eukaryota</taxon>
        <taxon>Metazoa</taxon>
        <taxon>Ecdysozoa</taxon>
        <taxon>Arthropoda</taxon>
        <taxon>Chelicerata</taxon>
        <taxon>Arachnida</taxon>
        <taxon>Acari</taxon>
        <taxon>Parasitiformes</taxon>
        <taxon>Ixodida</taxon>
        <taxon>Ixodoidea</taxon>
        <taxon>Ixodidae</taxon>
        <taxon>Ixodinae</taxon>
        <taxon>Ixodes</taxon>
    </lineage>
</organism>
<feature type="signal peptide" evidence="2">
    <location>
        <begin position="1"/>
        <end position="21"/>
    </location>
</feature>
<dbReference type="AlphaFoldDB" id="E3V0H7"/>
<keyword evidence="2" id="KW-0732">Signal</keyword>
<feature type="compositionally biased region" description="Pro residues" evidence="1">
    <location>
        <begin position="232"/>
        <end position="253"/>
    </location>
</feature>
<dbReference type="VEuPathDB" id="VectorBase:ISCI019826"/>
<dbReference type="VEuPathDB" id="VectorBase:ISCP_022573"/>
<feature type="compositionally biased region" description="Pro residues" evidence="1">
    <location>
        <begin position="260"/>
        <end position="289"/>
    </location>
</feature>
<proteinExistence type="evidence at transcript level"/>
<dbReference type="EMBL" id="HM802761">
    <property type="protein sequence ID" value="ADO95260.1"/>
    <property type="molecule type" value="mRNA"/>
</dbReference>
<dbReference type="PRINTS" id="PR01217">
    <property type="entry name" value="PRICHEXTENSN"/>
</dbReference>
<evidence type="ECO:0000313" key="3">
    <source>
        <dbReference type="EMBL" id="ADO95260.1"/>
    </source>
</evidence>
<sequence>MDAHRLMLCVWLWLVSSYVECLPRVRLSSRQQIEGETRITIDFYIDDSVSATEQQVKDYLHKVIFTTTADLQSYFVVDDIHLPYWIKYIGNEPALKSALQSYKNPEFIHLDGAIDALTAYFINQNPPDIICLVTNYTIHNGDNIRKAYGYSKDHTLCKSVVSMLLAYAPYTPGHAGRMLSEMIRASVNPQEMPNLYHRASRQGSFETHMKEYLSTCNKGFKRPGPPEDDMPPRPPPEIPPGPPNVPPPPPPPDTTAEPPQVKPQPPLPPVPPAPPVPPPSQPDKPPNPVPEATTPAEPQPDYC</sequence>